<dbReference type="InterPro" id="IPR027417">
    <property type="entry name" value="P-loop_NTPase"/>
</dbReference>
<dbReference type="Pfam" id="PF14492">
    <property type="entry name" value="EFG_III"/>
    <property type="match status" value="1"/>
</dbReference>
<reference evidence="10" key="2">
    <citation type="submission" date="2015-01" db="EMBL/GenBank/DDBJ databases">
        <title>Evolutionary Origins and Diversification of the Mycorrhizal Mutualists.</title>
        <authorList>
            <consortium name="DOE Joint Genome Institute"/>
            <consortium name="Mycorrhizal Genomics Consortium"/>
            <person name="Kohler A."/>
            <person name="Kuo A."/>
            <person name="Nagy L.G."/>
            <person name="Floudas D."/>
            <person name="Copeland A."/>
            <person name="Barry K.W."/>
            <person name="Cichocki N."/>
            <person name="Veneault-Fourrey C."/>
            <person name="LaButti K."/>
            <person name="Lindquist E.A."/>
            <person name="Lipzen A."/>
            <person name="Lundell T."/>
            <person name="Morin E."/>
            <person name="Murat C."/>
            <person name="Riley R."/>
            <person name="Ohm R."/>
            <person name="Sun H."/>
            <person name="Tunlid A."/>
            <person name="Henrissat B."/>
            <person name="Grigoriev I.V."/>
            <person name="Hibbett D.S."/>
            <person name="Martin F."/>
        </authorList>
    </citation>
    <scope>NUCLEOTIDE SEQUENCE [LARGE SCALE GENOMIC DNA]</scope>
    <source>
        <strain evidence="10">LaAM-08-1</strain>
    </source>
</reference>
<dbReference type="FunFam" id="3.30.70.240:FF:000001">
    <property type="entry name" value="Elongation factor G"/>
    <property type="match status" value="1"/>
</dbReference>
<gene>
    <name evidence="9" type="ORF">K443DRAFT_4606</name>
</gene>
<feature type="domain" description="Elongation factor EFG" evidence="7">
    <location>
        <begin position="421"/>
        <end position="490"/>
    </location>
</feature>
<dbReference type="Gene3D" id="3.40.50.300">
    <property type="entry name" value="P-loop containing nucleotide triphosphate hydrolases"/>
    <property type="match status" value="1"/>
</dbReference>
<evidence type="ECO:0000313" key="10">
    <source>
        <dbReference type="Proteomes" id="UP000054477"/>
    </source>
</evidence>
<dbReference type="SMART" id="SM00838">
    <property type="entry name" value="EFG_C"/>
    <property type="match status" value="1"/>
</dbReference>
<dbReference type="OrthoDB" id="198619at2759"/>
<name>A0A0C9Y8W3_9AGAR</name>
<dbReference type="CDD" id="cd04091">
    <property type="entry name" value="mtEFG1_II_like"/>
    <property type="match status" value="1"/>
</dbReference>
<evidence type="ECO:0000256" key="1">
    <source>
        <dbReference type="ARBA" id="ARBA00005870"/>
    </source>
</evidence>
<dbReference type="PANTHER" id="PTHR43636">
    <property type="entry name" value="ELONGATION FACTOR G, MITOCHONDRIAL"/>
    <property type="match status" value="1"/>
</dbReference>
<sequence length="502" mass="55147">MAVKMDRPGANPWRIVNQIRSKLRIPAAAVQVPIGIEDEFKGVVDLVHWRSIYDEGQKGNEVVISQEIPESVMELAKAKSSELIEQLAEFSPVFLGSAIKNTAVQPMLGGVCAYLPNLAESEVLAHDTSLPSSAPQIQLTPAADAPLVGLAFKLEEGRFGQLTYMRVYQGTLKKGNQIFNARTGKKVKVPRLVRMHSNEMEVIESVGPGEICAIFGVECSSGDTFTDGSTSFSMTNMYVPEPVISLSIKPKGIETLNFSHALNRFQKEDPTFEVHIDHESKETIISGMGELHLEISHAQRHSVRLSLNARISLTRTRSRPEAPVNTPKLWHIEPMEPDPETGKDIAFESVVMGGNIPTNFIPAIEKSFYKAHEKDALSGNVISGCRFVLKDGAFHAVDSSELAFRLATIGAFREAFKMAKGQVIGGLNTRRGTIIDSEVRDDEFTAAAKVALNDMFGYSNQLRGSTQGKGGFSMEYKHHMPVLPNPSKDLDEVCRKTLAVKK</sequence>
<dbReference type="Gene3D" id="3.30.70.870">
    <property type="entry name" value="Elongation Factor G (Translational Gtpase), domain 3"/>
    <property type="match status" value="1"/>
</dbReference>
<evidence type="ECO:0000259" key="8">
    <source>
        <dbReference type="SMART" id="SM00889"/>
    </source>
</evidence>
<dbReference type="SUPFAM" id="SSF52540">
    <property type="entry name" value="P-loop containing nucleoside triphosphate hydrolases"/>
    <property type="match status" value="1"/>
</dbReference>
<evidence type="ECO:0000256" key="3">
    <source>
        <dbReference type="ARBA" id="ARBA00022768"/>
    </source>
</evidence>
<keyword evidence="2" id="KW-0547">Nucleotide-binding</keyword>
<dbReference type="PANTHER" id="PTHR43636:SF2">
    <property type="entry name" value="ELONGATION FACTOR G, MITOCHONDRIAL"/>
    <property type="match status" value="1"/>
</dbReference>
<dbReference type="Pfam" id="PF03144">
    <property type="entry name" value="GTP_EFTU_D2"/>
    <property type="match status" value="1"/>
</dbReference>
<evidence type="ECO:0000259" key="7">
    <source>
        <dbReference type="SMART" id="SM00838"/>
    </source>
</evidence>
<dbReference type="SMART" id="SM00889">
    <property type="entry name" value="EFG_IV"/>
    <property type="match status" value="1"/>
</dbReference>
<dbReference type="Gene3D" id="3.30.230.10">
    <property type="match status" value="1"/>
</dbReference>
<dbReference type="InterPro" id="IPR035647">
    <property type="entry name" value="EFG_III/V"/>
</dbReference>
<keyword evidence="4" id="KW-0648">Protein biosynthesis</keyword>
<keyword evidence="5" id="KW-0342">GTP-binding</keyword>
<dbReference type="CDD" id="cd16262">
    <property type="entry name" value="EFG_III"/>
    <property type="match status" value="1"/>
</dbReference>
<dbReference type="STRING" id="1095629.A0A0C9Y8W3"/>
<dbReference type="Gene3D" id="3.30.70.240">
    <property type="match status" value="1"/>
</dbReference>
<organism evidence="9 10">
    <name type="scientific">Laccaria amethystina LaAM-08-1</name>
    <dbReference type="NCBI Taxonomy" id="1095629"/>
    <lineage>
        <taxon>Eukaryota</taxon>
        <taxon>Fungi</taxon>
        <taxon>Dikarya</taxon>
        <taxon>Basidiomycota</taxon>
        <taxon>Agaricomycotina</taxon>
        <taxon>Agaricomycetes</taxon>
        <taxon>Agaricomycetidae</taxon>
        <taxon>Agaricales</taxon>
        <taxon>Agaricineae</taxon>
        <taxon>Hydnangiaceae</taxon>
        <taxon>Laccaria</taxon>
    </lineage>
</organism>
<dbReference type="Proteomes" id="UP000054477">
    <property type="component" value="Unassembled WGS sequence"/>
</dbReference>
<dbReference type="Pfam" id="PF03764">
    <property type="entry name" value="EFG_IV"/>
    <property type="match status" value="1"/>
</dbReference>
<proteinExistence type="inferred from homology"/>
<dbReference type="SUPFAM" id="SSF54980">
    <property type="entry name" value="EF-G C-terminal domain-like"/>
    <property type="match status" value="2"/>
</dbReference>
<feature type="region of interest" description="Disordered" evidence="6">
    <location>
        <begin position="318"/>
        <end position="337"/>
    </location>
</feature>
<dbReference type="GO" id="GO:0003924">
    <property type="term" value="F:GTPase activity"/>
    <property type="evidence" value="ECO:0007669"/>
    <property type="project" value="TreeGrafter"/>
</dbReference>
<evidence type="ECO:0000256" key="4">
    <source>
        <dbReference type="ARBA" id="ARBA00022917"/>
    </source>
</evidence>
<evidence type="ECO:0000256" key="6">
    <source>
        <dbReference type="SAM" id="MobiDB-lite"/>
    </source>
</evidence>
<dbReference type="InterPro" id="IPR014721">
    <property type="entry name" value="Ribsml_uS5_D2-typ_fold_subgr"/>
</dbReference>
<evidence type="ECO:0000256" key="5">
    <source>
        <dbReference type="ARBA" id="ARBA00023134"/>
    </source>
</evidence>
<dbReference type="EMBL" id="KN838569">
    <property type="protein sequence ID" value="KIK04448.1"/>
    <property type="molecule type" value="Genomic_DNA"/>
</dbReference>
<dbReference type="GO" id="GO:0005525">
    <property type="term" value="F:GTP binding"/>
    <property type="evidence" value="ECO:0007669"/>
    <property type="project" value="UniProtKB-KW"/>
</dbReference>
<evidence type="ECO:0008006" key="11">
    <source>
        <dbReference type="Google" id="ProtNLM"/>
    </source>
</evidence>
<dbReference type="AlphaFoldDB" id="A0A0C9Y8W3"/>
<dbReference type="GO" id="GO:0070125">
    <property type="term" value="P:mitochondrial translational elongation"/>
    <property type="evidence" value="ECO:0007669"/>
    <property type="project" value="TreeGrafter"/>
</dbReference>
<dbReference type="FunFam" id="2.40.30.10:FF:000022">
    <property type="entry name" value="Elongation factor G, mitochondrial"/>
    <property type="match status" value="1"/>
</dbReference>
<dbReference type="InterPro" id="IPR004161">
    <property type="entry name" value="EFTu-like_2"/>
</dbReference>
<evidence type="ECO:0000256" key="2">
    <source>
        <dbReference type="ARBA" id="ARBA00022741"/>
    </source>
</evidence>
<dbReference type="GO" id="GO:0003746">
    <property type="term" value="F:translation elongation factor activity"/>
    <property type="evidence" value="ECO:0007669"/>
    <property type="project" value="UniProtKB-KW"/>
</dbReference>
<dbReference type="Gene3D" id="2.40.30.10">
    <property type="entry name" value="Translation factors"/>
    <property type="match status" value="1"/>
</dbReference>
<comment type="similarity">
    <text evidence="1">Belongs to the TRAFAC class translation factor GTPase superfamily. Classic translation factor GTPase family. EF-G/EF-2 subfamily.</text>
</comment>
<dbReference type="InterPro" id="IPR000640">
    <property type="entry name" value="EFG_V-like"/>
</dbReference>
<dbReference type="SUPFAM" id="SSF50447">
    <property type="entry name" value="Translation proteins"/>
    <property type="match status" value="1"/>
</dbReference>
<dbReference type="InterPro" id="IPR041095">
    <property type="entry name" value="EFG_II"/>
</dbReference>
<dbReference type="SUPFAM" id="SSF54211">
    <property type="entry name" value="Ribosomal protein S5 domain 2-like"/>
    <property type="match status" value="1"/>
</dbReference>
<dbReference type="InterPro" id="IPR005517">
    <property type="entry name" value="Transl_elong_EFG/EF2_IV"/>
</dbReference>
<dbReference type="InterPro" id="IPR009000">
    <property type="entry name" value="Transl_B-barrel_sf"/>
</dbReference>
<dbReference type="InterPro" id="IPR020568">
    <property type="entry name" value="Ribosomal_Su5_D2-typ_SF"/>
</dbReference>
<feature type="domain" description="Translation elongation factor EFG/EF2" evidence="8">
    <location>
        <begin position="310"/>
        <end position="420"/>
    </location>
</feature>
<keyword evidence="3" id="KW-0251">Elongation factor</keyword>
<accession>A0A0C9Y8W3</accession>
<dbReference type="InterPro" id="IPR009022">
    <property type="entry name" value="EFG_III"/>
</dbReference>
<dbReference type="HOGENOM" id="CLU_002794_4_0_1"/>
<reference evidence="9 10" key="1">
    <citation type="submission" date="2014-04" db="EMBL/GenBank/DDBJ databases">
        <authorList>
            <consortium name="DOE Joint Genome Institute"/>
            <person name="Kuo A."/>
            <person name="Kohler A."/>
            <person name="Nagy L.G."/>
            <person name="Floudas D."/>
            <person name="Copeland A."/>
            <person name="Barry K.W."/>
            <person name="Cichocki N."/>
            <person name="Veneault-Fourrey C."/>
            <person name="LaButti K."/>
            <person name="Lindquist E.A."/>
            <person name="Lipzen A."/>
            <person name="Lundell T."/>
            <person name="Morin E."/>
            <person name="Murat C."/>
            <person name="Sun H."/>
            <person name="Tunlid A."/>
            <person name="Henrissat B."/>
            <person name="Grigoriev I.V."/>
            <person name="Hibbett D.S."/>
            <person name="Martin F."/>
            <person name="Nordberg H.P."/>
            <person name="Cantor M.N."/>
            <person name="Hua S.X."/>
        </authorList>
    </citation>
    <scope>NUCLEOTIDE SEQUENCE [LARGE SCALE GENOMIC DNA]</scope>
    <source>
        <strain evidence="9 10">LaAM-08-1</strain>
    </source>
</reference>
<evidence type="ECO:0000313" key="9">
    <source>
        <dbReference type="EMBL" id="KIK04448.1"/>
    </source>
</evidence>
<protein>
    <recommendedName>
        <fullName evidence="11">Elongation factor 2</fullName>
    </recommendedName>
</protein>
<dbReference type="GO" id="GO:0005739">
    <property type="term" value="C:mitochondrion"/>
    <property type="evidence" value="ECO:0007669"/>
    <property type="project" value="TreeGrafter"/>
</dbReference>
<keyword evidence="10" id="KW-1185">Reference proteome</keyword>